<reference evidence="2" key="1">
    <citation type="submission" date="2020-05" db="EMBL/GenBank/DDBJ databases">
        <authorList>
            <person name="Chiriac C."/>
            <person name="Salcher M."/>
            <person name="Ghai R."/>
            <person name="Kavagutti S V."/>
        </authorList>
    </citation>
    <scope>NUCLEOTIDE SEQUENCE</scope>
</reference>
<keyword evidence="1" id="KW-0812">Transmembrane</keyword>
<dbReference type="AlphaFoldDB" id="A0A6J6D787"/>
<organism evidence="2">
    <name type="scientific">freshwater metagenome</name>
    <dbReference type="NCBI Taxonomy" id="449393"/>
    <lineage>
        <taxon>unclassified sequences</taxon>
        <taxon>metagenomes</taxon>
        <taxon>ecological metagenomes</taxon>
    </lineage>
</organism>
<gene>
    <name evidence="2" type="ORF">UFOPK1495_01390</name>
</gene>
<name>A0A6J6D787_9ZZZZ</name>
<sequence length="45" mass="4764">MLSIVIYFGAGDDVLGRLNGIYVGVWVPSILSLGALLLVARKTDS</sequence>
<dbReference type="EMBL" id="CAEZSU010000165">
    <property type="protein sequence ID" value="CAB4559224.1"/>
    <property type="molecule type" value="Genomic_DNA"/>
</dbReference>
<evidence type="ECO:0000256" key="1">
    <source>
        <dbReference type="SAM" id="Phobius"/>
    </source>
</evidence>
<protein>
    <submittedName>
        <fullName evidence="2">Unannotated protein</fullName>
    </submittedName>
</protein>
<evidence type="ECO:0000313" key="2">
    <source>
        <dbReference type="EMBL" id="CAB4559224.1"/>
    </source>
</evidence>
<keyword evidence="1" id="KW-0472">Membrane</keyword>
<keyword evidence="1" id="KW-1133">Transmembrane helix</keyword>
<accession>A0A6J6D787</accession>
<feature type="transmembrane region" description="Helical" evidence="1">
    <location>
        <begin position="20"/>
        <end position="40"/>
    </location>
</feature>
<proteinExistence type="predicted"/>